<dbReference type="Gene3D" id="3.40.50.720">
    <property type="entry name" value="NAD(P)-binding Rossmann-like Domain"/>
    <property type="match status" value="1"/>
</dbReference>
<evidence type="ECO:0000256" key="2">
    <source>
        <dbReference type="ARBA" id="ARBA00023445"/>
    </source>
</evidence>
<protein>
    <submittedName>
        <fullName evidence="4">NAD-dependent epimerase/dehydratase family protein</fullName>
    </submittedName>
</protein>
<feature type="domain" description="NAD-dependent epimerase/dehydratase" evidence="3">
    <location>
        <begin position="5"/>
        <end position="233"/>
    </location>
</feature>
<proteinExistence type="inferred from homology"/>
<dbReference type="InterPro" id="IPR036291">
    <property type="entry name" value="NAD(P)-bd_dom_sf"/>
</dbReference>
<gene>
    <name evidence="4" type="ORF">JK358_20240</name>
</gene>
<dbReference type="InterPro" id="IPR050425">
    <property type="entry name" value="NAD(P)_dehydrat-like"/>
</dbReference>
<comment type="caution">
    <text evidence="4">The sequence shown here is derived from an EMBL/GenBank/DDBJ whole genome shotgun (WGS) entry which is preliminary data.</text>
</comment>
<dbReference type="InterPro" id="IPR001509">
    <property type="entry name" value="Epimerase_deHydtase"/>
</dbReference>
<sequence>MSNRVLVTGVSGYLAGHIVTDLRERGYEVRGTVRSLAKTAATAHLTGVELVEADLSSDAGWAEAVAGCRYVVHAASPFPAAEPKREDELVRPAVDGTLRVLRAAAAGGVERVVLTSSIAAVRMGHDHRCTEDDWSVLDACDPYPKSKTLAERAAWDFAAEHPETELAVINPGMILGPVQRAGVGTSVDAIRALMAREIPAVPRIGFCPVDVRDVATAHRLALETPAAAGNRYIVAGEFLPLPDMARILATRYRVPTRVLPDVLVRLGARFDPTARTAARFLGHEEHVSSDKARRDLGWTMRPVEDTLFDTAAGLIDFGVVTDPGRPRGHARSAASGARTATAG</sequence>
<dbReference type="Pfam" id="PF01370">
    <property type="entry name" value="Epimerase"/>
    <property type="match status" value="1"/>
</dbReference>
<keyword evidence="5" id="KW-1185">Reference proteome</keyword>
<name>A0ABS1M7V4_9NOCA</name>
<reference evidence="4 5" key="1">
    <citation type="submission" date="2021-01" db="EMBL/GenBank/DDBJ databases">
        <title>WGS of actinomycetes isolated from Thailand.</title>
        <authorList>
            <person name="Thawai C."/>
        </authorList>
    </citation>
    <scope>NUCLEOTIDE SEQUENCE [LARGE SCALE GENOMIC DNA]</scope>
    <source>
        <strain evidence="4 5">LPG 2</strain>
    </source>
</reference>
<dbReference type="PANTHER" id="PTHR10366:SF564">
    <property type="entry name" value="STEROL-4-ALPHA-CARBOXYLATE 3-DEHYDROGENASE, DECARBOXYLATING"/>
    <property type="match status" value="1"/>
</dbReference>
<evidence type="ECO:0000313" key="4">
    <source>
        <dbReference type="EMBL" id="MBL1076732.1"/>
    </source>
</evidence>
<evidence type="ECO:0000313" key="5">
    <source>
        <dbReference type="Proteomes" id="UP000602198"/>
    </source>
</evidence>
<organism evidence="4 5">
    <name type="scientific">Nocardia acididurans</name>
    <dbReference type="NCBI Taxonomy" id="2802282"/>
    <lineage>
        <taxon>Bacteria</taxon>
        <taxon>Bacillati</taxon>
        <taxon>Actinomycetota</taxon>
        <taxon>Actinomycetes</taxon>
        <taxon>Mycobacteriales</taxon>
        <taxon>Nocardiaceae</taxon>
        <taxon>Nocardia</taxon>
    </lineage>
</organism>
<evidence type="ECO:0000256" key="1">
    <source>
        <dbReference type="ARBA" id="ARBA00023002"/>
    </source>
</evidence>
<evidence type="ECO:0000259" key="3">
    <source>
        <dbReference type="Pfam" id="PF01370"/>
    </source>
</evidence>
<dbReference type="PANTHER" id="PTHR10366">
    <property type="entry name" value="NAD DEPENDENT EPIMERASE/DEHYDRATASE"/>
    <property type="match status" value="1"/>
</dbReference>
<keyword evidence="1" id="KW-0560">Oxidoreductase</keyword>
<dbReference type="RefSeq" id="WP_201949273.1">
    <property type="nucleotide sequence ID" value="NZ_JAERRJ010000007.1"/>
</dbReference>
<dbReference type="Proteomes" id="UP000602198">
    <property type="component" value="Unassembled WGS sequence"/>
</dbReference>
<comment type="similarity">
    <text evidence="2">Belongs to the NAD(P)-dependent epimerase/dehydratase family. Dihydroflavonol-4-reductase subfamily.</text>
</comment>
<dbReference type="SUPFAM" id="SSF51735">
    <property type="entry name" value="NAD(P)-binding Rossmann-fold domains"/>
    <property type="match status" value="1"/>
</dbReference>
<accession>A0ABS1M7V4</accession>
<dbReference type="EMBL" id="JAERRJ010000007">
    <property type="protein sequence ID" value="MBL1076732.1"/>
    <property type="molecule type" value="Genomic_DNA"/>
</dbReference>